<evidence type="ECO:0000256" key="4">
    <source>
        <dbReference type="ARBA" id="ARBA00022475"/>
    </source>
</evidence>
<dbReference type="SUPFAM" id="SSF47384">
    <property type="entry name" value="Homodimeric domain of signal transducing histidine kinase"/>
    <property type="match status" value="1"/>
</dbReference>
<dbReference type="PANTHER" id="PTHR45339">
    <property type="entry name" value="HYBRID SIGNAL TRANSDUCTION HISTIDINE KINASE J"/>
    <property type="match status" value="1"/>
</dbReference>
<comment type="subunit">
    <text evidence="14">At low DSF concentrations, interacts with RpfF.</text>
</comment>
<feature type="domain" description="Response regulatory" evidence="18">
    <location>
        <begin position="690"/>
        <end position="805"/>
    </location>
</feature>
<dbReference type="Gene3D" id="3.30.450.20">
    <property type="entry name" value="PAS domain"/>
    <property type="match status" value="2"/>
</dbReference>
<dbReference type="Gene3D" id="3.30.565.10">
    <property type="entry name" value="Histidine kinase-like ATPase, C-terminal domain"/>
    <property type="match status" value="1"/>
</dbReference>
<dbReference type="PROSITE" id="PS50112">
    <property type="entry name" value="PAS"/>
    <property type="match status" value="2"/>
</dbReference>
<dbReference type="SMART" id="SM00388">
    <property type="entry name" value="HisKA"/>
    <property type="match status" value="1"/>
</dbReference>
<evidence type="ECO:0000256" key="1">
    <source>
        <dbReference type="ARBA" id="ARBA00000085"/>
    </source>
</evidence>
<dbReference type="SMART" id="SM00448">
    <property type="entry name" value="REC"/>
    <property type="match status" value="1"/>
</dbReference>
<gene>
    <name evidence="21" type="ORF">QLS97_10695</name>
</gene>
<dbReference type="SUPFAM" id="SSF55874">
    <property type="entry name" value="ATPase domain of HSP90 chaperone/DNA topoisomerase II/histidine kinase"/>
    <property type="match status" value="1"/>
</dbReference>
<evidence type="ECO:0000313" key="21">
    <source>
        <dbReference type="EMBL" id="MDI5950114.1"/>
    </source>
</evidence>
<dbReference type="AlphaFoldDB" id="A0AAW6TMS9"/>
<feature type="domain" description="Histidine kinase" evidence="17">
    <location>
        <begin position="447"/>
        <end position="668"/>
    </location>
</feature>
<keyword evidence="5 16" id="KW-0597">Phosphoprotein</keyword>
<keyword evidence="4" id="KW-1003">Cell membrane</keyword>
<dbReference type="FunFam" id="1.10.287.130:FF:000002">
    <property type="entry name" value="Two-component osmosensing histidine kinase"/>
    <property type="match status" value="1"/>
</dbReference>
<evidence type="ECO:0000256" key="2">
    <source>
        <dbReference type="ARBA" id="ARBA00004651"/>
    </source>
</evidence>
<dbReference type="SMART" id="SM00387">
    <property type="entry name" value="HATPase_c"/>
    <property type="match status" value="1"/>
</dbReference>
<dbReference type="Pfam" id="PF00512">
    <property type="entry name" value="HisKA"/>
    <property type="match status" value="1"/>
</dbReference>
<evidence type="ECO:0000256" key="5">
    <source>
        <dbReference type="ARBA" id="ARBA00022553"/>
    </source>
</evidence>
<evidence type="ECO:0000256" key="11">
    <source>
        <dbReference type="ARBA" id="ARBA00022989"/>
    </source>
</evidence>
<dbReference type="PROSITE" id="PS50109">
    <property type="entry name" value="HIS_KIN"/>
    <property type="match status" value="1"/>
</dbReference>
<dbReference type="InterPro" id="IPR001789">
    <property type="entry name" value="Sig_transdc_resp-reg_receiver"/>
</dbReference>
<evidence type="ECO:0000256" key="7">
    <source>
        <dbReference type="ARBA" id="ARBA00022692"/>
    </source>
</evidence>
<dbReference type="CDD" id="cd00130">
    <property type="entry name" value="PAS"/>
    <property type="match status" value="2"/>
</dbReference>
<dbReference type="Pfam" id="PF02518">
    <property type="entry name" value="HATPase_c"/>
    <property type="match status" value="1"/>
</dbReference>
<dbReference type="SMART" id="SM00091">
    <property type="entry name" value="PAS"/>
    <property type="match status" value="2"/>
</dbReference>
<dbReference type="FunFam" id="3.30.565.10:FF:000010">
    <property type="entry name" value="Sensor histidine kinase RcsC"/>
    <property type="match status" value="1"/>
</dbReference>
<evidence type="ECO:0000256" key="12">
    <source>
        <dbReference type="ARBA" id="ARBA00023012"/>
    </source>
</evidence>
<dbReference type="InterPro" id="IPR036097">
    <property type="entry name" value="HisK_dim/P_sf"/>
</dbReference>
<comment type="catalytic activity">
    <reaction evidence="1">
        <text>ATP + protein L-histidine = ADP + protein N-phospho-L-histidine.</text>
        <dbReference type="EC" id="2.7.13.3"/>
    </reaction>
</comment>
<keyword evidence="9" id="KW-0418">Kinase</keyword>
<evidence type="ECO:0000256" key="10">
    <source>
        <dbReference type="ARBA" id="ARBA00022840"/>
    </source>
</evidence>
<dbReference type="InterPro" id="IPR004358">
    <property type="entry name" value="Sig_transdc_His_kin-like_C"/>
</dbReference>
<dbReference type="SUPFAM" id="SSF52172">
    <property type="entry name" value="CheY-like"/>
    <property type="match status" value="1"/>
</dbReference>
<evidence type="ECO:0000256" key="15">
    <source>
        <dbReference type="ARBA" id="ARBA00068150"/>
    </source>
</evidence>
<comment type="caution">
    <text evidence="21">The sequence shown here is derived from an EMBL/GenBank/DDBJ whole genome shotgun (WGS) entry which is preliminary data.</text>
</comment>
<dbReference type="Pfam" id="PF13426">
    <property type="entry name" value="PAS_9"/>
    <property type="match status" value="2"/>
</dbReference>
<dbReference type="PROSITE" id="PS50110">
    <property type="entry name" value="RESPONSE_REGULATORY"/>
    <property type="match status" value="1"/>
</dbReference>
<dbReference type="EMBL" id="JASCRY010000003">
    <property type="protein sequence ID" value="MDI5950114.1"/>
    <property type="molecule type" value="Genomic_DNA"/>
</dbReference>
<dbReference type="CDD" id="cd17546">
    <property type="entry name" value="REC_hyHK_CKI1_RcsC-like"/>
    <property type="match status" value="1"/>
</dbReference>
<dbReference type="InterPro" id="IPR001610">
    <property type="entry name" value="PAC"/>
</dbReference>
<dbReference type="PANTHER" id="PTHR45339:SF1">
    <property type="entry name" value="HYBRID SIGNAL TRANSDUCTION HISTIDINE KINASE J"/>
    <property type="match status" value="1"/>
</dbReference>
<evidence type="ECO:0000256" key="6">
    <source>
        <dbReference type="ARBA" id="ARBA00022679"/>
    </source>
</evidence>
<keyword evidence="22" id="KW-1185">Reference proteome</keyword>
<dbReference type="InterPro" id="IPR036641">
    <property type="entry name" value="HPT_dom_sf"/>
</dbReference>
<dbReference type="Gene3D" id="3.40.50.2300">
    <property type="match status" value="1"/>
</dbReference>
<dbReference type="CDD" id="cd16922">
    <property type="entry name" value="HATPase_EvgS-ArcB-TorS-like"/>
    <property type="match status" value="1"/>
</dbReference>
<evidence type="ECO:0000313" key="22">
    <source>
        <dbReference type="Proteomes" id="UP001228643"/>
    </source>
</evidence>
<proteinExistence type="predicted"/>
<dbReference type="Pfam" id="PF00072">
    <property type="entry name" value="Response_reg"/>
    <property type="match status" value="1"/>
</dbReference>
<evidence type="ECO:0000256" key="8">
    <source>
        <dbReference type="ARBA" id="ARBA00022741"/>
    </source>
</evidence>
<dbReference type="InterPro" id="IPR000700">
    <property type="entry name" value="PAS-assoc_C"/>
</dbReference>
<dbReference type="Proteomes" id="UP001228643">
    <property type="component" value="Unassembled WGS sequence"/>
</dbReference>
<feature type="domain" description="PAS" evidence="19">
    <location>
        <begin position="285"/>
        <end position="327"/>
    </location>
</feature>
<dbReference type="InterPro" id="IPR036890">
    <property type="entry name" value="HATPase_C_sf"/>
</dbReference>
<dbReference type="GO" id="GO:0005886">
    <property type="term" value="C:plasma membrane"/>
    <property type="evidence" value="ECO:0007669"/>
    <property type="project" value="UniProtKB-SubCell"/>
</dbReference>
<feature type="domain" description="PAC" evidence="20">
    <location>
        <begin position="76"/>
        <end position="128"/>
    </location>
</feature>
<feature type="domain" description="PAC" evidence="20">
    <location>
        <begin position="356"/>
        <end position="408"/>
    </location>
</feature>
<dbReference type="PROSITE" id="PS50113">
    <property type="entry name" value="PAC"/>
    <property type="match status" value="2"/>
</dbReference>
<feature type="domain" description="PAS" evidence="19">
    <location>
        <begin position="5"/>
        <end position="53"/>
    </location>
</feature>
<dbReference type="InterPro" id="IPR003661">
    <property type="entry name" value="HisK_dim/P_dom"/>
</dbReference>
<keyword evidence="8" id="KW-0547">Nucleotide-binding</keyword>
<evidence type="ECO:0000256" key="9">
    <source>
        <dbReference type="ARBA" id="ARBA00022777"/>
    </source>
</evidence>
<comment type="subcellular location">
    <subcellularLocation>
        <location evidence="2">Cell membrane</location>
        <topology evidence="2">Multi-pass membrane protein</topology>
    </subcellularLocation>
</comment>
<reference evidence="21 22" key="1">
    <citation type="submission" date="2023-04" db="EMBL/GenBank/DDBJ databases">
        <title>Two novel species of Flavobacterium.</title>
        <authorList>
            <person name="Liu Q."/>
            <person name="Xin Y.-H."/>
        </authorList>
    </citation>
    <scope>NUCLEOTIDE SEQUENCE [LARGE SCALE GENOMIC DNA]</scope>
    <source>
        <strain evidence="21 22">LB2P87</strain>
    </source>
</reference>
<dbReference type="SMART" id="SM00086">
    <property type="entry name" value="PAC"/>
    <property type="match status" value="2"/>
</dbReference>
<dbReference type="NCBIfam" id="TIGR00229">
    <property type="entry name" value="sensory_box"/>
    <property type="match status" value="2"/>
</dbReference>
<dbReference type="Gene3D" id="1.20.120.160">
    <property type="entry name" value="HPT domain"/>
    <property type="match status" value="1"/>
</dbReference>
<keyword evidence="6" id="KW-0808">Transferase</keyword>
<keyword evidence="12" id="KW-0902">Two-component regulatory system</keyword>
<keyword evidence="10" id="KW-0067">ATP-binding</keyword>
<keyword evidence="11" id="KW-1133">Transmembrane helix</keyword>
<evidence type="ECO:0000256" key="3">
    <source>
        <dbReference type="ARBA" id="ARBA00012438"/>
    </source>
</evidence>
<dbReference type="SUPFAM" id="SSF47226">
    <property type="entry name" value="Histidine-containing phosphotransfer domain, HPT domain"/>
    <property type="match status" value="1"/>
</dbReference>
<evidence type="ECO:0000256" key="14">
    <source>
        <dbReference type="ARBA" id="ARBA00064003"/>
    </source>
</evidence>
<evidence type="ECO:0000256" key="13">
    <source>
        <dbReference type="ARBA" id="ARBA00023136"/>
    </source>
</evidence>
<dbReference type="InterPro" id="IPR000014">
    <property type="entry name" value="PAS"/>
</dbReference>
<evidence type="ECO:0000259" key="19">
    <source>
        <dbReference type="PROSITE" id="PS50112"/>
    </source>
</evidence>
<evidence type="ECO:0000259" key="18">
    <source>
        <dbReference type="PROSITE" id="PS50110"/>
    </source>
</evidence>
<dbReference type="InterPro" id="IPR035965">
    <property type="entry name" value="PAS-like_dom_sf"/>
</dbReference>
<dbReference type="PRINTS" id="PR00344">
    <property type="entry name" value="BCTRLSENSOR"/>
</dbReference>
<dbReference type="GO" id="GO:0000155">
    <property type="term" value="F:phosphorelay sensor kinase activity"/>
    <property type="evidence" value="ECO:0007669"/>
    <property type="project" value="InterPro"/>
</dbReference>
<evidence type="ECO:0000256" key="16">
    <source>
        <dbReference type="PROSITE-ProRule" id="PRU00169"/>
    </source>
</evidence>
<dbReference type="GO" id="GO:0005524">
    <property type="term" value="F:ATP binding"/>
    <property type="evidence" value="ECO:0007669"/>
    <property type="project" value="UniProtKB-KW"/>
</dbReference>
<dbReference type="InterPro" id="IPR003594">
    <property type="entry name" value="HATPase_dom"/>
</dbReference>
<dbReference type="InterPro" id="IPR011006">
    <property type="entry name" value="CheY-like_superfamily"/>
</dbReference>
<dbReference type="Gene3D" id="1.10.287.130">
    <property type="match status" value="1"/>
</dbReference>
<dbReference type="CDD" id="cd00082">
    <property type="entry name" value="HisKA"/>
    <property type="match status" value="1"/>
</dbReference>
<dbReference type="EC" id="2.7.13.3" evidence="3"/>
<organism evidence="21 22">
    <name type="scientific">Flavobacterium yafengii</name>
    <dbReference type="NCBI Taxonomy" id="3041253"/>
    <lineage>
        <taxon>Bacteria</taxon>
        <taxon>Pseudomonadati</taxon>
        <taxon>Bacteroidota</taxon>
        <taxon>Flavobacteriia</taxon>
        <taxon>Flavobacteriales</taxon>
        <taxon>Flavobacteriaceae</taxon>
        <taxon>Flavobacterium</taxon>
    </lineage>
</organism>
<keyword evidence="7" id="KW-0812">Transmembrane</keyword>
<protein>
    <recommendedName>
        <fullName evidence="15">Sensory/regulatory protein RpfC</fullName>
        <ecNumber evidence="3">2.7.13.3</ecNumber>
    </recommendedName>
</protein>
<name>A0AAW6TMS9_9FLAO</name>
<dbReference type="SUPFAM" id="SSF55785">
    <property type="entry name" value="PYP-like sensor domain (PAS domain)"/>
    <property type="match status" value="2"/>
</dbReference>
<evidence type="ECO:0000259" key="20">
    <source>
        <dbReference type="PROSITE" id="PS50113"/>
    </source>
</evidence>
<sequence>MKTQESQYARSLIEASLDPLITINPEGKITDINEATVNITGLNRDGLINSDFFNYFTEKQKAREVYQEVFEKGSVSDFPLTLKHKDGKLTDVLFNGSVYKDDLGCVLGVVIVARDIAEQKWALNLGVANKELAHQNDEKEKRAAELVIANKELAFQNDEKEKRADELIIANKELLFQNDEKEKRAAELVVANKELAFQNDEKEKRAAELVVANEELAFQNKVKEKRAAELVIANEELAYQNNEKEKRADELIIANKELQFQNKEKAKQQIATKELEELSYAAKLASQYSLSLIEASRDPLVTINTNGKITDMNEALVNITGMTRNELTHSDFFDYFTEQQKAREVYQEVFEKGSVADSPLTLRHKEGKLTDVLFNGSVYKDDKGNVVGVVIVARDVTDQKRIASELIEARIFAELATEIAEEAKINAESATIIAENAVKAKQQFLSNMSHEIRTPMNAIIGFTKVVLKTELTTKQKEYLNAIKMSGDALIVLINDILDLAKVDAGKMTFEKTPFKMKSSIAAMLHLFETKIQEKNLKLIKEYDNKIPDVLVGDPVRLHQIILNLISNAVKFTSKGKITVSVHLLHEDEDKVIIEFAVTDTGIGIPKEKTGKIFENFQQASSGTSRLYGGTGLGLAIVKQLVEPQGGSIRVRSTVNEGSTFSFTLSFQKTSADAELENEIMELDTEIKNIKVLVVEDIPLNQLLMKTLLDDFGFARDIAENGKIAIEKLKENDYDIILMDLQMPEMNGFEATEYIRNTMKSKIPIIALTADVTTVDLAKCKAVGMNDYIAKPIDERLLYSKIVGILKKPKLAKLTAKLNENIEDKKIKCIDLVYLNQRTKSNPKLMMEMISLYLAQTPPLINTIKQSLEEKNWDLLGAAAHKMIPSFSIMGISTNFENIAKKIQEFAITQEKSEGIEDLVMQLEEICLQACQELQEEFNIIKNTI</sequence>
<accession>A0AAW6TMS9</accession>
<keyword evidence="13" id="KW-0472">Membrane</keyword>
<dbReference type="InterPro" id="IPR005467">
    <property type="entry name" value="His_kinase_dom"/>
</dbReference>
<feature type="modified residue" description="4-aspartylphosphate" evidence="16">
    <location>
        <position position="739"/>
    </location>
</feature>
<evidence type="ECO:0000259" key="17">
    <source>
        <dbReference type="PROSITE" id="PS50109"/>
    </source>
</evidence>